<evidence type="ECO:0000256" key="1">
    <source>
        <dbReference type="ARBA" id="ARBA00001966"/>
    </source>
</evidence>
<keyword evidence="5" id="KW-0411">Iron-sulfur</keyword>
<dbReference type="Gene3D" id="1.10.1670.10">
    <property type="entry name" value="Helix-hairpin-Helix base-excision DNA repair enzymes (C-terminal)"/>
    <property type="match status" value="1"/>
</dbReference>
<evidence type="ECO:0000313" key="7">
    <source>
        <dbReference type="EMBL" id="SFM38849.1"/>
    </source>
</evidence>
<dbReference type="PANTHER" id="PTHR10359:SF19">
    <property type="entry name" value="DNA REPAIR GLYCOSYLASE MJ1434-RELATED"/>
    <property type="match status" value="1"/>
</dbReference>
<dbReference type="OrthoDB" id="9802365at2"/>
<dbReference type="Pfam" id="PF00730">
    <property type="entry name" value="HhH-GPD"/>
    <property type="match status" value="1"/>
</dbReference>
<dbReference type="GO" id="GO:0140097">
    <property type="term" value="F:catalytic activity, acting on DNA"/>
    <property type="evidence" value="ECO:0007669"/>
    <property type="project" value="UniProtKB-ARBA"/>
</dbReference>
<gene>
    <name evidence="7" type="ORF">SAMN05421721_104114</name>
</gene>
<keyword evidence="3" id="KW-0479">Metal-binding</keyword>
<dbReference type="InterPro" id="IPR023170">
    <property type="entry name" value="HhH_base_excis_C"/>
</dbReference>
<feature type="domain" description="HhH-GPD" evidence="6">
    <location>
        <begin position="37"/>
        <end position="194"/>
    </location>
</feature>
<dbReference type="GO" id="GO:0046872">
    <property type="term" value="F:metal ion binding"/>
    <property type="evidence" value="ECO:0007669"/>
    <property type="project" value="UniProtKB-KW"/>
</dbReference>
<evidence type="ECO:0000256" key="3">
    <source>
        <dbReference type="ARBA" id="ARBA00022723"/>
    </source>
</evidence>
<sequence length="217" mass="23965">MSPERLRRVFRLLSDHHGPMHWWPGETPFEVMVGAILTQNTAWSNVERAIAALKEAGPLEPAALLALPEGELAARIRPSGYYNVKARRLRAFCQWLLDAGGEPALRAHPTERLRPALLTVKGIGPETADDILLYALERPVFVVDAYTRRLFSRLGLAPADLPYEALRAGVESALGPDVPLFNELHALIVNHGKSVCRPRPRCGDCILRRDCPAADGI</sequence>
<dbReference type="GO" id="GO:0051539">
    <property type="term" value="F:4 iron, 4 sulfur cluster binding"/>
    <property type="evidence" value="ECO:0007669"/>
    <property type="project" value="UniProtKB-KW"/>
</dbReference>
<keyword evidence="2" id="KW-0004">4Fe-4S</keyword>
<comment type="cofactor">
    <cofactor evidence="1">
        <name>[4Fe-4S] cluster</name>
        <dbReference type="ChEBI" id="CHEBI:49883"/>
    </cofactor>
</comment>
<dbReference type="InterPro" id="IPR003265">
    <property type="entry name" value="HhH-GPD_domain"/>
</dbReference>
<keyword evidence="8" id="KW-1185">Reference proteome</keyword>
<dbReference type="InterPro" id="IPR011257">
    <property type="entry name" value="DNA_glycosylase"/>
</dbReference>
<dbReference type="GO" id="GO:0006284">
    <property type="term" value="P:base-excision repair"/>
    <property type="evidence" value="ECO:0007669"/>
    <property type="project" value="InterPro"/>
</dbReference>
<dbReference type="AlphaFoldDB" id="A0A1I4QFK5"/>
<dbReference type="SMART" id="SM00525">
    <property type="entry name" value="FES"/>
    <property type="match status" value="1"/>
</dbReference>
<dbReference type="Gene3D" id="1.10.340.30">
    <property type="entry name" value="Hypothetical protein, domain 2"/>
    <property type="match status" value="1"/>
</dbReference>
<dbReference type="SMART" id="SM00478">
    <property type="entry name" value="ENDO3c"/>
    <property type="match status" value="1"/>
</dbReference>
<dbReference type="GO" id="GO:0016787">
    <property type="term" value="F:hydrolase activity"/>
    <property type="evidence" value="ECO:0007669"/>
    <property type="project" value="UniProtKB-ARBA"/>
</dbReference>
<keyword evidence="4" id="KW-0408">Iron</keyword>
<organism evidence="7 8">
    <name type="scientific">Ectothiorhodospira mobilis</name>
    <dbReference type="NCBI Taxonomy" id="195064"/>
    <lineage>
        <taxon>Bacteria</taxon>
        <taxon>Pseudomonadati</taxon>
        <taxon>Pseudomonadota</taxon>
        <taxon>Gammaproteobacteria</taxon>
        <taxon>Chromatiales</taxon>
        <taxon>Ectothiorhodospiraceae</taxon>
        <taxon>Ectothiorhodospira</taxon>
    </lineage>
</organism>
<accession>A0A1I4QFK5</accession>
<dbReference type="EMBL" id="FOUO01000004">
    <property type="protein sequence ID" value="SFM38849.1"/>
    <property type="molecule type" value="Genomic_DNA"/>
</dbReference>
<dbReference type="PIRSF" id="PIRSF001435">
    <property type="entry name" value="Nth"/>
    <property type="match status" value="1"/>
</dbReference>
<name>A0A1I4QFK5_ECTMO</name>
<proteinExistence type="predicted"/>
<evidence type="ECO:0000256" key="5">
    <source>
        <dbReference type="ARBA" id="ARBA00023014"/>
    </source>
</evidence>
<dbReference type="STRING" id="195064.SAMN05421721_104114"/>
<dbReference type="InterPro" id="IPR003651">
    <property type="entry name" value="Endonuclease3_FeS-loop_motif"/>
</dbReference>
<evidence type="ECO:0000259" key="6">
    <source>
        <dbReference type="SMART" id="SM00478"/>
    </source>
</evidence>
<reference evidence="7 8" key="1">
    <citation type="submission" date="2016-10" db="EMBL/GenBank/DDBJ databases">
        <authorList>
            <person name="de Groot N.N."/>
        </authorList>
    </citation>
    <scope>NUCLEOTIDE SEQUENCE [LARGE SCALE GENOMIC DNA]</scope>
    <source>
        <strain evidence="7 8">DSM 4180</strain>
    </source>
</reference>
<dbReference type="PANTHER" id="PTHR10359">
    <property type="entry name" value="A/G-SPECIFIC ADENINE GLYCOSYLASE/ENDONUCLEASE III"/>
    <property type="match status" value="1"/>
</dbReference>
<evidence type="ECO:0000313" key="8">
    <source>
        <dbReference type="Proteomes" id="UP000199556"/>
    </source>
</evidence>
<evidence type="ECO:0000256" key="2">
    <source>
        <dbReference type="ARBA" id="ARBA00022485"/>
    </source>
</evidence>
<protein>
    <submittedName>
        <fullName evidence="7">DNA-3-methyladenine glycosylase III</fullName>
    </submittedName>
</protein>
<dbReference type="SUPFAM" id="SSF48150">
    <property type="entry name" value="DNA-glycosylase"/>
    <property type="match status" value="1"/>
</dbReference>
<evidence type="ECO:0000256" key="4">
    <source>
        <dbReference type="ARBA" id="ARBA00023004"/>
    </source>
</evidence>
<dbReference type="Proteomes" id="UP000199556">
    <property type="component" value="Unassembled WGS sequence"/>
</dbReference>
<dbReference type="RefSeq" id="WP_090484021.1">
    <property type="nucleotide sequence ID" value="NZ_FOUO01000004.1"/>
</dbReference>
<dbReference type="CDD" id="cd00056">
    <property type="entry name" value="ENDO3c"/>
    <property type="match status" value="1"/>
</dbReference>